<comment type="caution">
    <text evidence="3">The sequence shown here is derived from an EMBL/GenBank/DDBJ whole genome shotgun (WGS) entry which is preliminary data.</text>
</comment>
<dbReference type="PANTHER" id="PTHR31157:SF26">
    <property type="entry name" value="SCP-LIKE EXTRACELLULAR PROTEIN"/>
    <property type="match status" value="1"/>
</dbReference>
<evidence type="ECO:0000313" key="3">
    <source>
        <dbReference type="EMBL" id="TDM07363.1"/>
    </source>
</evidence>
<accession>A0A4R6BSW1</accession>
<evidence type="ECO:0000259" key="1">
    <source>
        <dbReference type="Pfam" id="PF00188"/>
    </source>
</evidence>
<dbReference type="InterPro" id="IPR035940">
    <property type="entry name" value="CAP_sf"/>
</dbReference>
<dbReference type="RefSeq" id="WP_133444374.1">
    <property type="nucleotide sequence ID" value="NZ_SCWB01000015.1"/>
</dbReference>
<gene>
    <name evidence="3" type="ORF">ERX29_09105</name>
</gene>
<evidence type="ECO:0000259" key="2">
    <source>
        <dbReference type="Pfam" id="PF14504"/>
    </source>
</evidence>
<evidence type="ECO:0000313" key="4">
    <source>
        <dbReference type="Proteomes" id="UP000294802"/>
    </source>
</evidence>
<dbReference type="AlphaFoldDB" id="A0A4R6BSW1"/>
<dbReference type="Proteomes" id="UP000294802">
    <property type="component" value="Unassembled WGS sequence"/>
</dbReference>
<dbReference type="Gene3D" id="3.40.33.10">
    <property type="entry name" value="CAP"/>
    <property type="match status" value="1"/>
</dbReference>
<dbReference type="OrthoDB" id="9783944at2"/>
<organism evidence="3 4">
    <name type="scientific">Macrococcus lamae</name>
    <dbReference type="NCBI Taxonomy" id="198484"/>
    <lineage>
        <taxon>Bacteria</taxon>
        <taxon>Bacillati</taxon>
        <taxon>Bacillota</taxon>
        <taxon>Bacilli</taxon>
        <taxon>Bacillales</taxon>
        <taxon>Staphylococcaceae</taxon>
        <taxon>Macrococcus</taxon>
    </lineage>
</organism>
<proteinExistence type="predicted"/>
<dbReference type="Pfam" id="PF00188">
    <property type="entry name" value="CAP"/>
    <property type="match status" value="1"/>
</dbReference>
<feature type="domain" description="CAP-associated" evidence="2">
    <location>
        <begin position="65"/>
        <end position="203"/>
    </location>
</feature>
<name>A0A4R6BSW1_9STAP</name>
<dbReference type="SUPFAM" id="SSF55797">
    <property type="entry name" value="PR-1-like"/>
    <property type="match status" value="1"/>
</dbReference>
<reference evidence="3 4" key="1">
    <citation type="submission" date="2019-01" db="EMBL/GenBank/DDBJ databases">
        <title>Draft genome sequences of the type strains of six Macrococcus species.</title>
        <authorList>
            <person name="Mazhar S."/>
            <person name="Altermann E."/>
            <person name="Hill C."/>
            <person name="Mcauliffe O."/>
        </authorList>
    </citation>
    <scope>NUCLEOTIDE SEQUENCE [LARGE SCALE GENOMIC DNA]</scope>
    <source>
        <strain evidence="3 4">CCM4815</strain>
    </source>
</reference>
<dbReference type="InterPro" id="IPR029410">
    <property type="entry name" value="CAP_assoc"/>
</dbReference>
<feature type="domain" description="SCP" evidence="1">
    <location>
        <begin position="238"/>
        <end position="342"/>
    </location>
</feature>
<dbReference type="CDD" id="cd05379">
    <property type="entry name" value="CAP_bacterial"/>
    <property type="match status" value="1"/>
</dbReference>
<keyword evidence="4" id="KW-1185">Reference proteome</keyword>
<dbReference type="InterPro" id="IPR014044">
    <property type="entry name" value="CAP_dom"/>
</dbReference>
<protein>
    <submittedName>
        <fullName evidence="3">SCP-like extracellular protein</fullName>
    </submittedName>
</protein>
<dbReference type="PANTHER" id="PTHR31157">
    <property type="entry name" value="SCP DOMAIN-CONTAINING PROTEIN"/>
    <property type="match status" value="1"/>
</dbReference>
<sequence length="354" mass="40568">MKNILIKLLAVLLAGTFLFYLFYSPSLKFDVLENPKKESRPTEQIEDDMSQPANPKLTKGIGTYIGRDIGAFTKKYGFPKRIYPSKYTYENYIYQFKNQYYILGVQHRKIVMVYATGKSADTFPFKVTADAAQIFSGTTINTEPVVTTSKGKYQFELSEVDIKTQLLLQYGTTYTQVFVDRLSNKVMAVKYMTGPVLVEMQPYAMSYNGENIERTPEQLDHTIDEVSINSNNVLTMFELTNIMREINGRKPLATNELINHTAQFQVAKLSRDNKTVVTQVENDIGRQLKEEHIKYKDFAQNIAYNFEDVPSLINSWLNSDQHREQLLNNKFNEMGGGISGGYTSLVFIERSENQ</sequence>
<dbReference type="EMBL" id="SCWB01000015">
    <property type="protein sequence ID" value="TDM07363.1"/>
    <property type="molecule type" value="Genomic_DNA"/>
</dbReference>
<dbReference type="Pfam" id="PF14504">
    <property type="entry name" value="CAP_assoc_N"/>
    <property type="match status" value="1"/>
</dbReference>